<name>A0A7R9BN39_9CRUS</name>
<dbReference type="SUPFAM" id="SSF51735">
    <property type="entry name" value="NAD(P)-binding Rossmann-fold domains"/>
    <property type="match status" value="1"/>
</dbReference>
<dbReference type="InterPro" id="IPR036291">
    <property type="entry name" value="NAD(P)-bd_dom_sf"/>
</dbReference>
<dbReference type="PANTHER" id="PTHR43677">
    <property type="entry name" value="SHORT-CHAIN DEHYDROGENASE/REDUCTASE"/>
    <property type="match status" value="1"/>
</dbReference>
<protein>
    <recommendedName>
        <fullName evidence="2">Peroxin-19</fullName>
    </recommendedName>
</protein>
<dbReference type="Gene3D" id="1.20.120.900">
    <property type="entry name" value="Pex19, mPTS binding domain"/>
    <property type="match status" value="1"/>
</dbReference>
<gene>
    <name evidence="4" type="ORF">NMOB1V02_LOCUS6092</name>
</gene>
<evidence type="ECO:0000313" key="5">
    <source>
        <dbReference type="Proteomes" id="UP000678499"/>
    </source>
</evidence>
<dbReference type="InterPro" id="IPR013154">
    <property type="entry name" value="ADH-like_N"/>
</dbReference>
<dbReference type="GO" id="GO:0016491">
    <property type="term" value="F:oxidoreductase activity"/>
    <property type="evidence" value="ECO:0007669"/>
    <property type="project" value="InterPro"/>
</dbReference>
<dbReference type="Gene3D" id="3.40.50.720">
    <property type="entry name" value="NAD(P)-binding Rossmann-like Domain"/>
    <property type="match status" value="1"/>
</dbReference>
<evidence type="ECO:0000256" key="1">
    <source>
        <dbReference type="ARBA" id="ARBA00006326"/>
    </source>
</evidence>
<dbReference type="InterPro" id="IPR006708">
    <property type="entry name" value="Pex19"/>
</dbReference>
<evidence type="ECO:0000259" key="3">
    <source>
        <dbReference type="SMART" id="SM00829"/>
    </source>
</evidence>
<dbReference type="InterPro" id="IPR013149">
    <property type="entry name" value="ADH-like_C"/>
</dbReference>
<comment type="similarity">
    <text evidence="1">Belongs to the peroxin-19 family.</text>
</comment>
<accession>A0A7R9BN39</accession>
<dbReference type="PANTHER" id="PTHR43677:SF4">
    <property type="entry name" value="QUINONE OXIDOREDUCTASE-LIKE PROTEIN 2"/>
    <property type="match status" value="1"/>
</dbReference>
<dbReference type="Pfam" id="PF04614">
    <property type="entry name" value="Pex19"/>
    <property type="match status" value="1"/>
</dbReference>
<dbReference type="Pfam" id="PF00107">
    <property type="entry name" value="ADH_zinc_N"/>
    <property type="match status" value="1"/>
</dbReference>
<dbReference type="InterPro" id="IPR011032">
    <property type="entry name" value="GroES-like_sf"/>
</dbReference>
<dbReference type="EMBL" id="OA883253">
    <property type="protein sequence ID" value="CAD7278385.1"/>
    <property type="molecule type" value="Genomic_DNA"/>
</dbReference>
<sequence>MSDEENKVVEDCEDPELEDLLQSTLTDFETKTENKAGDAEAWDEDKFIQEATQHFQQSMRAMLATGAGATDAATAEAEFSKVFENIFQGGPIPGAAAAAAGAEGGGAGDDPMAEMMRLMGSMSAGGDTASSDGDTANPASFMPIMSGLLMQVLSKDILYPSFTGILQRFPAYMEENRGKLKAEDVKRFEEQQRLMRLVCDEFDGESNFDKIFSLMQEMQVHGFPPKEVVDGAEAPPDLSALGLDPNSPPGDCVRCTLELSMKCDVRVRWINVVKNCEILGRRYYRREMAGTILKNYCRSVGRLLNTETFCANHRLKIGRAASTYKAAICNEYGKPLVIQDVVRTKLLDSDVRVKVHAAAVNVKDVACIAGKGYRYHYTGKAPFIPGFEVCGEVLEVGGSVKKFRIGDRVICLNHSTLGGFAQECVAEVSDCWGIDQNVAFDKGAALLESYATAILAFGHRHRLKGDGKEVVLVTAAAGGLGLAAVDVVANVFKAKVIAVCATEEKNAEVRDIGAWASLTFDPEHVLAKVREVTGGKGVDIVYEAVGGPVFETALKWGKHEESIKVVSVKHEGTLIVVAFSSGKVPRLGAHQLFEKAPGMTGLSLPHYRESNPALFKALCDEALELFTAGLVSPKISYEMPLESVNDAFAVFTDAQKTGKVLVVPDLESKK</sequence>
<dbReference type="GO" id="GO:0005739">
    <property type="term" value="C:mitochondrion"/>
    <property type="evidence" value="ECO:0007669"/>
    <property type="project" value="TreeGrafter"/>
</dbReference>
<keyword evidence="5" id="KW-1185">Reference proteome</keyword>
<dbReference type="Gene3D" id="3.90.180.10">
    <property type="entry name" value="Medium-chain alcohol dehydrogenases, catalytic domain"/>
    <property type="match status" value="1"/>
</dbReference>
<dbReference type="InterPro" id="IPR038322">
    <property type="entry name" value="Pex19_C_sf"/>
</dbReference>
<dbReference type="Pfam" id="PF08240">
    <property type="entry name" value="ADH_N"/>
    <property type="match status" value="1"/>
</dbReference>
<dbReference type="SMART" id="SM00829">
    <property type="entry name" value="PKS_ER"/>
    <property type="match status" value="1"/>
</dbReference>
<dbReference type="InterPro" id="IPR020843">
    <property type="entry name" value="ER"/>
</dbReference>
<evidence type="ECO:0000313" key="4">
    <source>
        <dbReference type="EMBL" id="CAD7278385.1"/>
    </source>
</evidence>
<dbReference type="GO" id="GO:0005777">
    <property type="term" value="C:peroxisome"/>
    <property type="evidence" value="ECO:0007669"/>
    <property type="project" value="InterPro"/>
</dbReference>
<dbReference type="AlphaFoldDB" id="A0A7R9BN39"/>
<evidence type="ECO:0000256" key="2">
    <source>
        <dbReference type="ARBA" id="ARBA00029688"/>
    </source>
</evidence>
<dbReference type="InterPro" id="IPR051397">
    <property type="entry name" value="Zn-ADH-like_protein"/>
</dbReference>
<dbReference type="Proteomes" id="UP000678499">
    <property type="component" value="Unassembled WGS sequence"/>
</dbReference>
<organism evidence="4">
    <name type="scientific">Notodromas monacha</name>
    <dbReference type="NCBI Taxonomy" id="399045"/>
    <lineage>
        <taxon>Eukaryota</taxon>
        <taxon>Metazoa</taxon>
        <taxon>Ecdysozoa</taxon>
        <taxon>Arthropoda</taxon>
        <taxon>Crustacea</taxon>
        <taxon>Oligostraca</taxon>
        <taxon>Ostracoda</taxon>
        <taxon>Podocopa</taxon>
        <taxon>Podocopida</taxon>
        <taxon>Cypridocopina</taxon>
        <taxon>Cypridoidea</taxon>
        <taxon>Cyprididae</taxon>
        <taxon>Notodromas</taxon>
    </lineage>
</organism>
<dbReference type="EMBL" id="CAJPEX010001216">
    <property type="protein sequence ID" value="CAG0918537.1"/>
    <property type="molecule type" value="Genomic_DNA"/>
</dbReference>
<feature type="domain" description="Enoyl reductase (ER)" evidence="3">
    <location>
        <begin position="333"/>
        <end position="662"/>
    </location>
</feature>
<reference evidence="4" key="1">
    <citation type="submission" date="2020-11" db="EMBL/GenBank/DDBJ databases">
        <authorList>
            <person name="Tran Van P."/>
        </authorList>
    </citation>
    <scope>NUCLEOTIDE SEQUENCE</scope>
</reference>
<proteinExistence type="inferred from homology"/>
<dbReference type="OrthoDB" id="3509362at2759"/>
<dbReference type="SUPFAM" id="SSF50129">
    <property type="entry name" value="GroES-like"/>
    <property type="match status" value="1"/>
</dbReference>